<dbReference type="RefSeq" id="WP_185717174.1">
    <property type="nucleotide sequence ID" value="NZ_BAAAWI010000001.1"/>
</dbReference>
<protein>
    <recommendedName>
        <fullName evidence="3">Amidophosphoribosyltransferase</fullName>
    </recommendedName>
</protein>
<dbReference type="AlphaFoldDB" id="A0A7G7MCA1"/>
<sequence length="268" mass="29442">MTSSLAEFSEQARAYLFSQVGDCFTNTSRGPGRCLVCTGPTGIAEVQLCGQCSRQRAEFGVGLADLVVPLAYVRGWMTPQHQSEHLVRRYKSPVQPSRWCAELLQFMIHAASAIHGPCIAAAAGSWWQVMTIVPSATRLGADHPVVGLAQQVFEHGNNVDRVLLTPTEHIASTDRHPRRDMFTLSPEVAARVRGRHVLVIDDTYVSGSRSQSAALTLKTAGAQRVTVLCVARWLSYRWDDHWRLIESVLAPYDALIRPVGSGPCLAPR</sequence>
<dbReference type="Gene3D" id="3.40.50.2020">
    <property type="match status" value="1"/>
</dbReference>
<dbReference type="CDD" id="cd06223">
    <property type="entry name" value="PRTases_typeI"/>
    <property type="match status" value="1"/>
</dbReference>
<proteinExistence type="predicted"/>
<dbReference type="SUPFAM" id="SSF53271">
    <property type="entry name" value="PRTase-like"/>
    <property type="match status" value="1"/>
</dbReference>
<accession>A0A7G7MCA1</accession>
<evidence type="ECO:0000313" key="2">
    <source>
        <dbReference type="Proteomes" id="UP000515728"/>
    </source>
</evidence>
<reference evidence="1 2" key="1">
    <citation type="submission" date="2020-08" db="EMBL/GenBank/DDBJ databases">
        <authorList>
            <person name="Mo P."/>
        </authorList>
    </citation>
    <scope>NUCLEOTIDE SEQUENCE [LARGE SCALE GENOMIC DNA]</scope>
    <source>
        <strain evidence="1 2">CGMCC 4.1532</strain>
    </source>
</reference>
<dbReference type="KEGG" id="ppel:H6H00_19480"/>
<keyword evidence="2" id="KW-1185">Reference proteome</keyword>
<dbReference type="InterPro" id="IPR029057">
    <property type="entry name" value="PRTase-like"/>
</dbReference>
<dbReference type="InterPro" id="IPR000836">
    <property type="entry name" value="PRTase_dom"/>
</dbReference>
<evidence type="ECO:0008006" key="3">
    <source>
        <dbReference type="Google" id="ProtNLM"/>
    </source>
</evidence>
<organism evidence="1 2">
    <name type="scientific">Pseudonocardia petroleophila</name>
    <dbReference type="NCBI Taxonomy" id="37331"/>
    <lineage>
        <taxon>Bacteria</taxon>
        <taxon>Bacillati</taxon>
        <taxon>Actinomycetota</taxon>
        <taxon>Actinomycetes</taxon>
        <taxon>Pseudonocardiales</taxon>
        <taxon>Pseudonocardiaceae</taxon>
        <taxon>Pseudonocardia</taxon>
    </lineage>
</organism>
<dbReference type="EMBL" id="CP060131">
    <property type="protein sequence ID" value="QNG50412.1"/>
    <property type="molecule type" value="Genomic_DNA"/>
</dbReference>
<gene>
    <name evidence="1" type="ORF">H6H00_19480</name>
</gene>
<dbReference type="Proteomes" id="UP000515728">
    <property type="component" value="Chromosome"/>
</dbReference>
<evidence type="ECO:0000313" key="1">
    <source>
        <dbReference type="EMBL" id="QNG50412.1"/>
    </source>
</evidence>
<name>A0A7G7MCA1_9PSEU</name>